<dbReference type="InterPro" id="IPR006813">
    <property type="entry name" value="Glyco_trans_17"/>
</dbReference>
<evidence type="ECO:0000313" key="2">
    <source>
        <dbReference type="Proteomes" id="UP001295423"/>
    </source>
</evidence>
<evidence type="ECO:0000313" key="1">
    <source>
        <dbReference type="EMBL" id="CAJ1966693.1"/>
    </source>
</evidence>
<name>A0AAD2G9G2_9STRA</name>
<dbReference type="AlphaFoldDB" id="A0AAD2G9G2"/>
<accession>A0AAD2G9G2</accession>
<dbReference type="Proteomes" id="UP001295423">
    <property type="component" value="Unassembled WGS sequence"/>
</dbReference>
<dbReference type="GO" id="GO:0006044">
    <property type="term" value="P:N-acetylglucosamine metabolic process"/>
    <property type="evidence" value="ECO:0007669"/>
    <property type="project" value="TreeGrafter"/>
</dbReference>
<dbReference type="GO" id="GO:0003830">
    <property type="term" value="F:beta-1,4-mannosylglycoprotein 4-beta-N-acetylglucosaminyltransferase activity"/>
    <property type="evidence" value="ECO:0007669"/>
    <property type="project" value="InterPro"/>
</dbReference>
<protein>
    <submittedName>
        <fullName evidence="1">Uncharacterized protein</fullName>
    </submittedName>
</protein>
<keyword evidence="2" id="KW-1185">Reference proteome</keyword>
<proteinExistence type="predicted"/>
<dbReference type="GO" id="GO:0016020">
    <property type="term" value="C:membrane"/>
    <property type="evidence" value="ECO:0007669"/>
    <property type="project" value="InterPro"/>
</dbReference>
<organism evidence="1 2">
    <name type="scientific">Cylindrotheca closterium</name>
    <dbReference type="NCBI Taxonomy" id="2856"/>
    <lineage>
        <taxon>Eukaryota</taxon>
        <taxon>Sar</taxon>
        <taxon>Stramenopiles</taxon>
        <taxon>Ochrophyta</taxon>
        <taxon>Bacillariophyta</taxon>
        <taxon>Bacillariophyceae</taxon>
        <taxon>Bacillariophycidae</taxon>
        <taxon>Bacillariales</taxon>
        <taxon>Bacillariaceae</taxon>
        <taxon>Cylindrotheca</taxon>
    </lineage>
</organism>
<gene>
    <name evidence="1" type="ORF">CYCCA115_LOCUS22276</name>
</gene>
<dbReference type="PANTHER" id="PTHR12224">
    <property type="entry name" value="BETA-1,4-MANNOSYL-GLYCOPROTEIN BETA-1,4-N-ACETYLGLUCOSAMINYL-TRANSFERASE"/>
    <property type="match status" value="1"/>
</dbReference>
<sequence>MMPTGRGFAGLASLGIFAVLYILRLTLDGPLVSSTNNAIHTGASATSTANKNRGSNGHDEYAYWYYKEASVQAFTELAQQMSDFENLNEVLLGLADTFLSDILLKHMLHASNQMPPVGGFPPRGKLNCKDTKYASVLSGAKDKNAPKRIIDIIGFGFDPDILEVRLLEYYDLVDHFVIFEQDKAHRGFHKGFWLESLLRTKRFERFMDKITYIPYTVPNNLIPKNRAPQKFDWSLEGIMREIPIQHLKNTTFADMADEAKDNFYILQNDGDEIMSRKALAHFQQCELLTTIKYPIYAPAPTWKRNSAWMFHTYDMKGLPIGGEDLQYGELRDYLWRLGPTLWRWKDVEAEGSTIRGKSNQGSTHLGLGAANHFSSPGHAILEFIKGFTTVDSRFAGKSVEFWKRARDGQLNYDVDLNGFLLNFCDQAKQNKYSSRFPTIHVHAAVDKRTQDFVVQSLPWALTSLKPYRYPYLYHPNLADEEAQMVQNMCGFSVQEQAKK</sequence>
<dbReference type="EMBL" id="CAKOGP040002313">
    <property type="protein sequence ID" value="CAJ1966693.1"/>
    <property type="molecule type" value="Genomic_DNA"/>
</dbReference>
<dbReference type="PANTHER" id="PTHR12224:SF0">
    <property type="entry name" value="BETA-1,4-MANNOSYL-GLYCOPROTEIN 4-BETA-N-ACETYLGLUCOSAMINYLTRANSFERASE"/>
    <property type="match status" value="1"/>
</dbReference>
<reference evidence="1" key="1">
    <citation type="submission" date="2023-08" db="EMBL/GenBank/DDBJ databases">
        <authorList>
            <person name="Audoor S."/>
            <person name="Bilcke G."/>
        </authorList>
    </citation>
    <scope>NUCLEOTIDE SEQUENCE</scope>
</reference>
<comment type="caution">
    <text evidence="1">The sequence shown here is derived from an EMBL/GenBank/DDBJ whole genome shotgun (WGS) entry which is preliminary data.</text>
</comment>
<dbReference type="Pfam" id="PF04724">
    <property type="entry name" value="Glyco_transf_17"/>
    <property type="match status" value="1"/>
</dbReference>